<gene>
    <name evidence="1" type="ORF">MUK42_18750</name>
</gene>
<dbReference type="Proteomes" id="UP001055439">
    <property type="component" value="Chromosome 3"/>
</dbReference>
<dbReference type="AlphaFoldDB" id="A0A9E7F9I2"/>
<protein>
    <submittedName>
        <fullName evidence="1">Uncharacterized protein</fullName>
    </submittedName>
</protein>
<dbReference type="EMBL" id="CP097505">
    <property type="protein sequence ID" value="URD91899.1"/>
    <property type="molecule type" value="Genomic_DNA"/>
</dbReference>
<evidence type="ECO:0000313" key="1">
    <source>
        <dbReference type="EMBL" id="URD91899.1"/>
    </source>
</evidence>
<accession>A0A9E7F9I2</accession>
<proteinExistence type="predicted"/>
<keyword evidence="2" id="KW-1185">Reference proteome</keyword>
<name>A0A9E7F9I2_9LILI</name>
<evidence type="ECO:0000313" key="2">
    <source>
        <dbReference type="Proteomes" id="UP001055439"/>
    </source>
</evidence>
<organism evidence="1 2">
    <name type="scientific">Musa troglodytarum</name>
    <name type="common">fe'i banana</name>
    <dbReference type="NCBI Taxonomy" id="320322"/>
    <lineage>
        <taxon>Eukaryota</taxon>
        <taxon>Viridiplantae</taxon>
        <taxon>Streptophyta</taxon>
        <taxon>Embryophyta</taxon>
        <taxon>Tracheophyta</taxon>
        <taxon>Spermatophyta</taxon>
        <taxon>Magnoliopsida</taxon>
        <taxon>Liliopsida</taxon>
        <taxon>Zingiberales</taxon>
        <taxon>Musaceae</taxon>
        <taxon>Musa</taxon>
    </lineage>
</organism>
<sequence>MGTSGTRLRFFAPGRSMGGFSCRPPALVSQSAVAVVRKGGGPVRHISTVAVDDDVNPFTPSSSVAIVEWHWRRPPTVRGNEVYQQ</sequence>
<reference evidence="1" key="1">
    <citation type="submission" date="2022-05" db="EMBL/GenBank/DDBJ databases">
        <title>The Musa troglodytarum L. genome provides insights into the mechanism of non-climacteric behaviour and enrichment of carotenoids.</title>
        <authorList>
            <person name="Wang J."/>
        </authorList>
    </citation>
    <scope>NUCLEOTIDE SEQUENCE</scope>
    <source>
        <tissue evidence="1">Leaf</tissue>
    </source>
</reference>